<evidence type="ECO:0000313" key="5">
    <source>
        <dbReference type="EMBL" id="KAF7823150.1"/>
    </source>
</evidence>
<keyword evidence="6" id="KW-1185">Reference proteome</keyword>
<dbReference type="InterPro" id="IPR004265">
    <property type="entry name" value="Dirigent"/>
</dbReference>
<evidence type="ECO:0000256" key="1">
    <source>
        <dbReference type="ARBA" id="ARBA00010746"/>
    </source>
</evidence>
<feature type="chain" id="PRO_5033107957" description="Dirigent protein" evidence="4">
    <location>
        <begin position="25"/>
        <end position="175"/>
    </location>
</feature>
<dbReference type="GO" id="GO:0048046">
    <property type="term" value="C:apoplast"/>
    <property type="evidence" value="ECO:0007669"/>
    <property type="project" value="UniProtKB-SubCell"/>
</dbReference>
<comment type="subcellular location">
    <subcellularLocation>
        <location evidence="4">Secreted</location>
        <location evidence="4">Extracellular space</location>
        <location evidence="4">Apoplast</location>
    </subcellularLocation>
</comment>
<proteinExistence type="inferred from homology"/>
<evidence type="ECO:0000313" key="6">
    <source>
        <dbReference type="Proteomes" id="UP000634136"/>
    </source>
</evidence>
<evidence type="ECO:0000256" key="3">
    <source>
        <dbReference type="ARBA" id="ARBA00022525"/>
    </source>
</evidence>
<organism evidence="5 6">
    <name type="scientific">Senna tora</name>
    <dbReference type="NCBI Taxonomy" id="362788"/>
    <lineage>
        <taxon>Eukaryota</taxon>
        <taxon>Viridiplantae</taxon>
        <taxon>Streptophyta</taxon>
        <taxon>Embryophyta</taxon>
        <taxon>Tracheophyta</taxon>
        <taxon>Spermatophyta</taxon>
        <taxon>Magnoliopsida</taxon>
        <taxon>eudicotyledons</taxon>
        <taxon>Gunneridae</taxon>
        <taxon>Pentapetalae</taxon>
        <taxon>rosids</taxon>
        <taxon>fabids</taxon>
        <taxon>Fabales</taxon>
        <taxon>Fabaceae</taxon>
        <taxon>Caesalpinioideae</taxon>
        <taxon>Cassia clade</taxon>
        <taxon>Senna</taxon>
    </lineage>
</organism>
<dbReference type="InterPro" id="IPR044859">
    <property type="entry name" value="Allene_oxi_cyc_Dirigent"/>
</dbReference>
<gene>
    <name evidence="5" type="ORF">G2W53_021294</name>
</gene>
<dbReference type="AlphaFoldDB" id="A0A834TLL2"/>
<dbReference type="PANTHER" id="PTHR21495">
    <property type="entry name" value="NUCLEOPORIN-RELATED"/>
    <property type="match status" value="1"/>
</dbReference>
<keyword evidence="4" id="KW-0052">Apoplast</keyword>
<dbReference type="GO" id="GO:0009699">
    <property type="term" value="P:phenylpropanoid biosynthetic process"/>
    <property type="evidence" value="ECO:0007669"/>
    <property type="project" value="UniProtKB-ARBA"/>
</dbReference>
<dbReference type="Gene3D" id="2.40.480.10">
    <property type="entry name" value="Allene oxide cyclase-like"/>
    <property type="match status" value="1"/>
</dbReference>
<comment type="function">
    <text evidence="4">Dirigent proteins impart stereoselectivity on the phenoxy radical-coupling reaction, yielding optically active lignans from two molecules of coniferyl alcohol in the biosynthesis of lignans, flavonolignans, and alkaloids and thus plays a central role in plant secondary metabolism.</text>
</comment>
<reference evidence="5" key="1">
    <citation type="submission" date="2020-09" db="EMBL/GenBank/DDBJ databases">
        <title>Genome-Enabled Discovery of Anthraquinone Biosynthesis in Senna tora.</title>
        <authorList>
            <person name="Kang S.-H."/>
            <person name="Pandey R.P."/>
            <person name="Lee C.-M."/>
            <person name="Sim J.-S."/>
            <person name="Jeong J.-T."/>
            <person name="Choi B.-S."/>
            <person name="Jung M."/>
            <person name="Ginzburg D."/>
            <person name="Zhao K."/>
            <person name="Won S.Y."/>
            <person name="Oh T.-J."/>
            <person name="Yu Y."/>
            <person name="Kim N.-H."/>
            <person name="Lee O.R."/>
            <person name="Lee T.-H."/>
            <person name="Bashyal P."/>
            <person name="Kim T.-S."/>
            <person name="Lee W.-H."/>
            <person name="Kawkins C."/>
            <person name="Kim C.-K."/>
            <person name="Kim J.S."/>
            <person name="Ahn B.O."/>
            <person name="Rhee S.Y."/>
            <person name="Sohng J.K."/>
        </authorList>
    </citation>
    <scope>NUCLEOTIDE SEQUENCE</scope>
    <source>
        <tissue evidence="5">Leaf</tissue>
    </source>
</reference>
<keyword evidence="3 4" id="KW-0964">Secreted</keyword>
<name>A0A834TLL2_9FABA</name>
<evidence type="ECO:0000256" key="2">
    <source>
        <dbReference type="ARBA" id="ARBA00011738"/>
    </source>
</evidence>
<protein>
    <recommendedName>
        <fullName evidence="4">Dirigent protein</fullName>
    </recommendedName>
</protein>
<feature type="signal peptide" evidence="4">
    <location>
        <begin position="1"/>
        <end position="24"/>
    </location>
</feature>
<comment type="similarity">
    <text evidence="1 4">Belongs to the plant dirigent protein family.</text>
</comment>
<dbReference type="EMBL" id="JAAIUW010000007">
    <property type="protein sequence ID" value="KAF7823150.1"/>
    <property type="molecule type" value="Genomic_DNA"/>
</dbReference>
<evidence type="ECO:0000256" key="4">
    <source>
        <dbReference type="RuleBase" id="RU363099"/>
    </source>
</evidence>
<dbReference type="OrthoDB" id="1925209at2759"/>
<comment type="subunit">
    <text evidence="2 4">Homodimer.</text>
</comment>
<dbReference type="Pfam" id="PF03018">
    <property type="entry name" value="Dirigent"/>
    <property type="match status" value="1"/>
</dbReference>
<sequence>MALSFSKLLTITIAMVILCHHGNGEKLHQTTLVFFMQDVAKGPNATVSPVIGISGKVWSYNTFGTIFVVDDPITLAPNRNSTPVGRVQGLLTASSLDGSNVSVMVSIVFTNLQYNGSTLEIQGISRQLEDYREVAVVSGTGRFRFARGYATFETLSYDPATTYSLIRLSITLLEA</sequence>
<accession>A0A834TLL2</accession>
<comment type="caution">
    <text evidence="5">The sequence shown here is derived from an EMBL/GenBank/DDBJ whole genome shotgun (WGS) entry which is preliminary data.</text>
</comment>
<dbReference type="Proteomes" id="UP000634136">
    <property type="component" value="Unassembled WGS sequence"/>
</dbReference>
<keyword evidence="4" id="KW-0732">Signal</keyword>